<comment type="similarity">
    <text evidence="2">Belongs to the EamA transporter family.</text>
</comment>
<evidence type="ECO:0000256" key="5">
    <source>
        <dbReference type="ARBA" id="ARBA00022692"/>
    </source>
</evidence>
<reference evidence="10" key="1">
    <citation type="journal article" date="2014" name="Int. J. Syst. Evol. Microbiol.">
        <title>Complete genome of a new Firmicutes species belonging to the dominant human colonic microbiota ('Ruminococcus bicirculans') reveals two chromosomes and a selective capacity to utilize plant glucans.</title>
        <authorList>
            <consortium name="NISC Comparative Sequencing Program"/>
            <person name="Wegmann U."/>
            <person name="Louis P."/>
            <person name="Goesmann A."/>
            <person name="Henrissat B."/>
            <person name="Duncan S.H."/>
            <person name="Flint H.J."/>
        </authorList>
    </citation>
    <scope>NUCLEOTIDE SEQUENCE</scope>
    <source>
        <strain evidence="10">NBRC 108216</strain>
    </source>
</reference>
<evidence type="ECO:0000256" key="1">
    <source>
        <dbReference type="ARBA" id="ARBA00004651"/>
    </source>
</evidence>
<feature type="transmembrane region" description="Helical" evidence="8">
    <location>
        <begin position="131"/>
        <end position="149"/>
    </location>
</feature>
<evidence type="ECO:0000256" key="3">
    <source>
        <dbReference type="ARBA" id="ARBA00022448"/>
    </source>
</evidence>
<evidence type="ECO:0000256" key="6">
    <source>
        <dbReference type="ARBA" id="ARBA00022989"/>
    </source>
</evidence>
<keyword evidence="4" id="KW-1003">Cell membrane</keyword>
<dbReference type="Proteomes" id="UP001161390">
    <property type="component" value="Unassembled WGS sequence"/>
</dbReference>
<dbReference type="PANTHER" id="PTHR22911">
    <property type="entry name" value="ACYL-MALONYL CONDENSING ENZYME-RELATED"/>
    <property type="match status" value="1"/>
</dbReference>
<protein>
    <submittedName>
        <fullName evidence="10">Permease</fullName>
    </submittedName>
</protein>
<dbReference type="InterPro" id="IPR000620">
    <property type="entry name" value="EamA_dom"/>
</dbReference>
<keyword evidence="5 8" id="KW-0812">Transmembrane</keyword>
<feature type="transmembrane region" description="Helical" evidence="8">
    <location>
        <begin position="269"/>
        <end position="286"/>
    </location>
</feature>
<dbReference type="NCBIfam" id="TIGR00688">
    <property type="entry name" value="rarD"/>
    <property type="match status" value="1"/>
</dbReference>
<keyword evidence="6 8" id="KW-1133">Transmembrane helix</keyword>
<feature type="transmembrane region" description="Helical" evidence="8">
    <location>
        <begin position="107"/>
        <end position="124"/>
    </location>
</feature>
<gene>
    <name evidence="10" type="ORF">GCM10007854_10370</name>
</gene>
<keyword evidence="11" id="KW-1185">Reference proteome</keyword>
<accession>A0ABQ5UZ00</accession>
<dbReference type="EMBL" id="BSNJ01000002">
    <property type="protein sequence ID" value="GLQ20082.1"/>
    <property type="molecule type" value="Genomic_DNA"/>
</dbReference>
<keyword evidence="7 8" id="KW-0472">Membrane</keyword>
<keyword evidence="3" id="KW-0813">Transport</keyword>
<evidence type="ECO:0000313" key="11">
    <source>
        <dbReference type="Proteomes" id="UP001161390"/>
    </source>
</evidence>
<sequence>MERPQQTDSRAGLISGLSAYFMWGLFPIYFVATKAVPATEILAHRILWSLPFGLLILLFRRQIGDTIRAIRHPKTLALLALASVALAANWGVYIYAIQIEQIFQGSLGYYINPLIYVLVAVLFFGERLTRLQSGAIALAFVGVMVLTVYGGQFPVISLFLAASFTTYGVLRKLIDVGAMPGLFIEVLVLILPAIAYLVWLSHADILVFGTETRLNWLLIASGPITVLPLLAFAFAARRIRLSTLGILQFVGPTMQFLCGVYYGEPFTKAHAICFSLIWIGVAFFVLDGWRASRRASAP</sequence>
<dbReference type="SUPFAM" id="SSF103481">
    <property type="entry name" value="Multidrug resistance efflux transporter EmrE"/>
    <property type="match status" value="2"/>
</dbReference>
<feature type="transmembrane region" description="Helical" evidence="8">
    <location>
        <begin position="75"/>
        <end position="95"/>
    </location>
</feature>
<dbReference type="InterPro" id="IPR037185">
    <property type="entry name" value="EmrE-like"/>
</dbReference>
<evidence type="ECO:0000256" key="2">
    <source>
        <dbReference type="ARBA" id="ARBA00007362"/>
    </source>
</evidence>
<dbReference type="PANTHER" id="PTHR22911:SF137">
    <property type="entry name" value="SOLUTE CARRIER FAMILY 35 MEMBER G2-RELATED"/>
    <property type="match status" value="1"/>
</dbReference>
<feature type="transmembrane region" description="Helical" evidence="8">
    <location>
        <begin position="214"/>
        <end position="236"/>
    </location>
</feature>
<comment type="caution">
    <text evidence="10">The sequence shown here is derived from an EMBL/GenBank/DDBJ whole genome shotgun (WGS) entry which is preliminary data.</text>
</comment>
<feature type="transmembrane region" description="Helical" evidence="8">
    <location>
        <begin position="12"/>
        <end position="30"/>
    </location>
</feature>
<feature type="domain" description="EamA" evidence="9">
    <location>
        <begin position="11"/>
        <end position="147"/>
    </location>
</feature>
<evidence type="ECO:0000256" key="8">
    <source>
        <dbReference type="SAM" id="Phobius"/>
    </source>
</evidence>
<proteinExistence type="inferred from homology"/>
<reference evidence="10" key="2">
    <citation type="submission" date="2023-01" db="EMBL/GenBank/DDBJ databases">
        <title>Draft genome sequence of Algimonas porphyrae strain NBRC 108216.</title>
        <authorList>
            <person name="Sun Q."/>
            <person name="Mori K."/>
        </authorList>
    </citation>
    <scope>NUCLEOTIDE SEQUENCE</scope>
    <source>
        <strain evidence="10">NBRC 108216</strain>
    </source>
</reference>
<evidence type="ECO:0000256" key="4">
    <source>
        <dbReference type="ARBA" id="ARBA00022475"/>
    </source>
</evidence>
<evidence type="ECO:0000256" key="7">
    <source>
        <dbReference type="ARBA" id="ARBA00023136"/>
    </source>
</evidence>
<comment type="subcellular location">
    <subcellularLocation>
        <location evidence="1">Cell membrane</location>
        <topology evidence="1">Multi-pass membrane protein</topology>
    </subcellularLocation>
</comment>
<evidence type="ECO:0000313" key="10">
    <source>
        <dbReference type="EMBL" id="GLQ20082.1"/>
    </source>
</evidence>
<feature type="transmembrane region" description="Helical" evidence="8">
    <location>
        <begin position="42"/>
        <end position="63"/>
    </location>
</feature>
<evidence type="ECO:0000259" key="9">
    <source>
        <dbReference type="Pfam" id="PF00892"/>
    </source>
</evidence>
<feature type="transmembrane region" description="Helical" evidence="8">
    <location>
        <begin position="182"/>
        <end position="202"/>
    </location>
</feature>
<dbReference type="InterPro" id="IPR004626">
    <property type="entry name" value="RarD"/>
</dbReference>
<name>A0ABQ5UZ00_9PROT</name>
<organism evidence="10 11">
    <name type="scientific">Algimonas porphyrae</name>
    <dbReference type="NCBI Taxonomy" id="1128113"/>
    <lineage>
        <taxon>Bacteria</taxon>
        <taxon>Pseudomonadati</taxon>
        <taxon>Pseudomonadota</taxon>
        <taxon>Alphaproteobacteria</taxon>
        <taxon>Maricaulales</taxon>
        <taxon>Robiginitomaculaceae</taxon>
        <taxon>Algimonas</taxon>
    </lineage>
</organism>
<dbReference type="Pfam" id="PF00892">
    <property type="entry name" value="EamA"/>
    <property type="match status" value="1"/>
</dbReference>
<dbReference type="RefSeq" id="WP_284370325.1">
    <property type="nucleotide sequence ID" value="NZ_BSNJ01000002.1"/>
</dbReference>
<feature type="transmembrane region" description="Helical" evidence="8">
    <location>
        <begin position="243"/>
        <end position="263"/>
    </location>
</feature>